<protein>
    <submittedName>
        <fullName evidence="2">Uncharacterized protein</fullName>
    </submittedName>
</protein>
<keyword evidence="3" id="KW-1185">Reference proteome</keyword>
<dbReference type="EMBL" id="WTYI01000001">
    <property type="protein sequence ID" value="MXO96776.1"/>
    <property type="molecule type" value="Genomic_DNA"/>
</dbReference>
<gene>
    <name evidence="2" type="ORF">GRI34_10155</name>
</gene>
<comment type="caution">
    <text evidence="2">The sequence shown here is derived from an EMBL/GenBank/DDBJ whole genome shotgun (WGS) entry which is preliminary data.</text>
</comment>
<dbReference type="RefSeq" id="WP_160595820.1">
    <property type="nucleotide sequence ID" value="NZ_WTYI01000001.1"/>
</dbReference>
<proteinExistence type="predicted"/>
<feature type="chain" id="PRO_5026110042" evidence="1">
    <location>
        <begin position="22"/>
        <end position="60"/>
    </location>
</feature>
<accession>A0A6I4TLV4</accession>
<organism evidence="2 3">
    <name type="scientific">Qipengyuania aquimaris</name>
    <dbReference type="NCBI Taxonomy" id="255984"/>
    <lineage>
        <taxon>Bacteria</taxon>
        <taxon>Pseudomonadati</taxon>
        <taxon>Pseudomonadota</taxon>
        <taxon>Alphaproteobacteria</taxon>
        <taxon>Sphingomonadales</taxon>
        <taxon>Erythrobacteraceae</taxon>
        <taxon>Qipengyuania</taxon>
    </lineage>
</organism>
<evidence type="ECO:0000313" key="3">
    <source>
        <dbReference type="Proteomes" id="UP000432727"/>
    </source>
</evidence>
<name>A0A6I4TLV4_9SPHN</name>
<keyword evidence="1" id="KW-0732">Signal</keyword>
<feature type="signal peptide" evidence="1">
    <location>
        <begin position="1"/>
        <end position="21"/>
    </location>
</feature>
<dbReference type="Proteomes" id="UP000432727">
    <property type="component" value="Unassembled WGS sequence"/>
</dbReference>
<dbReference type="AlphaFoldDB" id="A0A6I4TLV4"/>
<sequence length="60" mass="6909">MKKTAMLLTSLALLQSQPVFAGRPDFPAYHDQKDSPFDWCAWFTVQGLNTPYRIFCVERA</sequence>
<evidence type="ECO:0000256" key="1">
    <source>
        <dbReference type="SAM" id="SignalP"/>
    </source>
</evidence>
<evidence type="ECO:0000313" key="2">
    <source>
        <dbReference type="EMBL" id="MXO96776.1"/>
    </source>
</evidence>
<reference evidence="2 3" key="1">
    <citation type="submission" date="2019-12" db="EMBL/GenBank/DDBJ databases">
        <title>Genomic-based taxomic classification of the family Erythrobacteraceae.</title>
        <authorList>
            <person name="Xu L."/>
        </authorList>
    </citation>
    <scope>NUCLEOTIDE SEQUENCE [LARGE SCALE GENOMIC DNA]</scope>
    <source>
        <strain evidence="2 3">JCM 12189</strain>
    </source>
</reference>